<name>A0A2N7VPT3_9BURK</name>
<dbReference type="Proteomes" id="UP000235616">
    <property type="component" value="Unassembled WGS sequence"/>
</dbReference>
<organism evidence="1 2">
    <name type="scientific">Trinickia dabaoshanensis</name>
    <dbReference type="NCBI Taxonomy" id="564714"/>
    <lineage>
        <taxon>Bacteria</taxon>
        <taxon>Pseudomonadati</taxon>
        <taxon>Pseudomonadota</taxon>
        <taxon>Betaproteobacteria</taxon>
        <taxon>Burkholderiales</taxon>
        <taxon>Burkholderiaceae</taxon>
        <taxon>Trinickia</taxon>
    </lineage>
</organism>
<accession>A0A2N7VPT3</accession>
<keyword evidence="2" id="KW-1185">Reference proteome</keyword>
<protein>
    <submittedName>
        <fullName evidence="1">Uncharacterized protein</fullName>
    </submittedName>
</protein>
<proteinExistence type="predicted"/>
<reference evidence="1 2" key="1">
    <citation type="submission" date="2018-01" db="EMBL/GenBank/DDBJ databases">
        <title>Whole genome analyses suggest that Burkholderia sensu lato contains two further novel genera in the rhizoxinica-symbiotica group Mycetohabitans gen. nov., and Trinickia gen. nov.: implications for the evolution of diazotrophy and nodulation in the Burkholderiaceae.</title>
        <authorList>
            <person name="Estrada-de los Santos P."/>
            <person name="Palmer M."/>
            <person name="Chavez-Ramirez B."/>
            <person name="Beukes C."/>
            <person name="Steenkamp E.T."/>
            <person name="Hirsch A.M."/>
            <person name="Manyaka P."/>
            <person name="Maluk M."/>
            <person name="Lafos M."/>
            <person name="Crook M."/>
            <person name="Gross E."/>
            <person name="Simon M.F."/>
            <person name="Bueno dos Reis Junior F."/>
            <person name="Poole P.S."/>
            <person name="Venter S.N."/>
            <person name="James E.K."/>
        </authorList>
    </citation>
    <scope>NUCLEOTIDE SEQUENCE [LARGE SCALE GENOMIC DNA]</scope>
    <source>
        <strain evidence="1 2">GIMN1.004</strain>
    </source>
</reference>
<dbReference type="RefSeq" id="WP_102646227.1">
    <property type="nucleotide sequence ID" value="NZ_PNYA01000012.1"/>
</dbReference>
<sequence length="154" mass="15783">MGQSCAAGFYPAFKQNMEAIGLTVPTGLFATQQQAASTIGQLLGLVKTFGMKVTIRELIGAGTLTDFLGAAAAYSAAFYVGGAIGSLIVATDKTLGCKVGPVAIGQIHRAMLGGSVVLIAPMQALLLQHPEIVDVSMPNRRSYGAWARAAGAAQ</sequence>
<dbReference type="OrthoDB" id="6889661at2"/>
<gene>
    <name evidence="1" type="ORF">C0Z18_15160</name>
</gene>
<evidence type="ECO:0000313" key="2">
    <source>
        <dbReference type="Proteomes" id="UP000235616"/>
    </source>
</evidence>
<dbReference type="AlphaFoldDB" id="A0A2N7VPT3"/>
<comment type="caution">
    <text evidence="1">The sequence shown here is derived from an EMBL/GenBank/DDBJ whole genome shotgun (WGS) entry which is preliminary data.</text>
</comment>
<evidence type="ECO:0000313" key="1">
    <source>
        <dbReference type="EMBL" id="PMS19146.1"/>
    </source>
</evidence>
<dbReference type="EMBL" id="PNYA01000012">
    <property type="protein sequence ID" value="PMS19146.1"/>
    <property type="molecule type" value="Genomic_DNA"/>
</dbReference>